<sequence length="283" mass="31970">MRLIDIAREVKHAQLVARRRLAPRLDPARDRVHRLVDTVRPFTYSDGLFPESFIAETPKVAVHESGPAPVRVFALWTGDNQMSVNRAAAFADLESRLPITLITPANLEEWVVPDAPLHPAYDHLSFVHRSDYLRAYLMHHHGGAYLDIKREYGDVLAAVNSLNASPQHWMMSFRELGPHTVAPEQGEVGAALRRHYRLLLAMCAFAAKPGSPLTHEWLAEVHRRLDHYSPALRASPGNALGDNDGYPIPWTAILGGVLHPLCLKYPERLMMDDAFRPSFRDYR</sequence>
<evidence type="ECO:0008006" key="3">
    <source>
        <dbReference type="Google" id="ProtNLM"/>
    </source>
</evidence>
<proteinExistence type="predicted"/>
<dbReference type="Proteomes" id="UP000636918">
    <property type="component" value="Unassembled WGS sequence"/>
</dbReference>
<dbReference type="Gene3D" id="3.90.550.20">
    <property type="match status" value="1"/>
</dbReference>
<keyword evidence="2" id="KW-1185">Reference proteome</keyword>
<dbReference type="RefSeq" id="WP_201938873.1">
    <property type="nucleotide sequence ID" value="NZ_JAERSG010000005.1"/>
</dbReference>
<evidence type="ECO:0000313" key="1">
    <source>
        <dbReference type="EMBL" id="MBL0749129.1"/>
    </source>
</evidence>
<accession>A0ABS1LBT1</accession>
<gene>
    <name evidence="1" type="ORF">JI751_16025</name>
</gene>
<evidence type="ECO:0000313" key="2">
    <source>
        <dbReference type="Proteomes" id="UP000636918"/>
    </source>
</evidence>
<protein>
    <recommendedName>
        <fullName evidence="3">Capsular polysaccharide synthesis protein</fullName>
    </recommendedName>
</protein>
<organism evidence="1 2">
    <name type="scientific">Nocardioides baculatus</name>
    <dbReference type="NCBI Taxonomy" id="2801337"/>
    <lineage>
        <taxon>Bacteria</taxon>
        <taxon>Bacillati</taxon>
        <taxon>Actinomycetota</taxon>
        <taxon>Actinomycetes</taxon>
        <taxon>Propionibacteriales</taxon>
        <taxon>Nocardioidaceae</taxon>
        <taxon>Nocardioides</taxon>
    </lineage>
</organism>
<comment type="caution">
    <text evidence="1">The sequence shown here is derived from an EMBL/GenBank/DDBJ whole genome shotgun (WGS) entry which is preliminary data.</text>
</comment>
<name>A0ABS1LBT1_9ACTN</name>
<dbReference type="EMBL" id="JAERSG010000005">
    <property type="protein sequence ID" value="MBL0749129.1"/>
    <property type="molecule type" value="Genomic_DNA"/>
</dbReference>
<reference evidence="1 2" key="1">
    <citation type="submission" date="2021-01" db="EMBL/GenBank/DDBJ databases">
        <title>Genome seq and assembly of Nocardiodes sp. G10.</title>
        <authorList>
            <person name="Chhetri G."/>
        </authorList>
    </citation>
    <scope>NUCLEOTIDE SEQUENCE [LARGE SCALE GENOMIC DNA]</scope>
    <source>
        <strain evidence="1 2">G10</strain>
    </source>
</reference>